<dbReference type="RefSeq" id="WP_189169228.1">
    <property type="nucleotide sequence ID" value="NZ_BMQB01000002.1"/>
</dbReference>
<evidence type="ECO:0000313" key="2">
    <source>
        <dbReference type="EMBL" id="GGJ85923.1"/>
    </source>
</evidence>
<organism evidence="2 3">
    <name type="scientific">Pilimelia anulata</name>
    <dbReference type="NCBI Taxonomy" id="53371"/>
    <lineage>
        <taxon>Bacteria</taxon>
        <taxon>Bacillati</taxon>
        <taxon>Actinomycetota</taxon>
        <taxon>Actinomycetes</taxon>
        <taxon>Micromonosporales</taxon>
        <taxon>Micromonosporaceae</taxon>
        <taxon>Pilimelia</taxon>
    </lineage>
</organism>
<keyword evidence="3" id="KW-1185">Reference proteome</keyword>
<evidence type="ECO:0000313" key="3">
    <source>
        <dbReference type="Proteomes" id="UP000649739"/>
    </source>
</evidence>
<dbReference type="EMBL" id="BMQB01000002">
    <property type="protein sequence ID" value="GGJ85923.1"/>
    <property type="molecule type" value="Genomic_DNA"/>
</dbReference>
<dbReference type="Proteomes" id="UP000649739">
    <property type="component" value="Unassembled WGS sequence"/>
</dbReference>
<name>A0A8J3F9E4_9ACTN</name>
<protein>
    <submittedName>
        <fullName evidence="2">Uncharacterized protein</fullName>
    </submittedName>
</protein>
<dbReference type="AlphaFoldDB" id="A0A8J3F9E4"/>
<accession>A0A8J3F9E4</accession>
<feature type="region of interest" description="Disordered" evidence="1">
    <location>
        <begin position="35"/>
        <end position="55"/>
    </location>
</feature>
<comment type="caution">
    <text evidence="2">The sequence shown here is derived from an EMBL/GenBank/DDBJ whole genome shotgun (WGS) entry which is preliminary data.</text>
</comment>
<reference evidence="2" key="1">
    <citation type="journal article" date="2014" name="Int. J. Syst. Evol. Microbiol.">
        <title>Complete genome sequence of Corynebacterium casei LMG S-19264T (=DSM 44701T), isolated from a smear-ripened cheese.</title>
        <authorList>
            <consortium name="US DOE Joint Genome Institute (JGI-PGF)"/>
            <person name="Walter F."/>
            <person name="Albersmeier A."/>
            <person name="Kalinowski J."/>
            <person name="Ruckert C."/>
        </authorList>
    </citation>
    <scope>NUCLEOTIDE SEQUENCE</scope>
    <source>
        <strain evidence="2">JCM 3090</strain>
    </source>
</reference>
<evidence type="ECO:0000256" key="1">
    <source>
        <dbReference type="SAM" id="MobiDB-lite"/>
    </source>
</evidence>
<gene>
    <name evidence="2" type="ORF">GCM10010123_14450</name>
</gene>
<sequence length="55" mass="5500">MRKKVLIGSGIGVAAVAVAVAVAALFLVPATTEDLGTTTVPASPSETPKPPKQSR</sequence>
<feature type="compositionally biased region" description="Polar residues" evidence="1">
    <location>
        <begin position="35"/>
        <end position="46"/>
    </location>
</feature>
<reference evidence="2" key="2">
    <citation type="submission" date="2020-09" db="EMBL/GenBank/DDBJ databases">
        <authorList>
            <person name="Sun Q."/>
            <person name="Ohkuma M."/>
        </authorList>
    </citation>
    <scope>NUCLEOTIDE SEQUENCE</scope>
    <source>
        <strain evidence="2">JCM 3090</strain>
    </source>
</reference>
<proteinExistence type="predicted"/>